<feature type="repeat" description="WD" evidence="4">
    <location>
        <begin position="466"/>
        <end position="505"/>
    </location>
</feature>
<sequence length="875" mass="98091">MRKATLSSCSMSLPDDVNNDDPHSLRTPLSAPMPQWFLQMSVTERTGYVMNIISQLPTSQVAEIVSRLRPRLYINFFEHLPNEVLLHILSFLDPVSLLNTARASRQWMSLAMDSKLWEQLYIREGFRVNSSEVRKFEEEINRTSKRYSGLIDEIIKSNIRAQIQLDHSATAERDSKFIDENRIKPGKISAVDHCQQDKNTRLAAEFCNAIPELLGFSVSSGSSDMATEEKSQGAHHKSLSSSDSYPKRNLSPLYIPDLCGTNVKYKLNWQNLYSQRRRLESNWEAEKYINFQLPDPGHPEEAHLECIYTIQHSGNYLVSGSRDRTIRIWNLETRRLVRPPLRAHSGSVLCVQFDADPKEDLIVSGSSDATVILWRFSTGKIIQRLRKAHKESVLNVQFDKRVLVTCSKDKTIKIFNRKPIHAGDLSYPLNKQAVDPVPTLLNNFGLDPAPTTELLIKPAYSLLAVLEGHGAAVNAVQIQGDEIVSASGDRLVKVWNWPEQTCVRTLIGHSKGIACVQYDGRRIVSGSSDNEVKVFDKETGLEVASLRAHTNLVRTVQAGFGDLPFSTEKDKADAREVDHEYFKALDSGVISGTTLSPRGRASNAGSRRPEHITAYGAKLPPGGGGGKFGRIVSGSYDETIIIWRRDKEGIWKAQHTLRQEEAAKAANRNTSLPSEESETLITESYFQNLIKDAVYEGPDALRSTLAAHPQALKYQDYLQNQINSYPHDLRQAMESIVAVALSSNSIMMPSNPPTYQYSRAQSPSSNEIQPSHQMVTNPTVALNFNLVAQESLQAFNHISTTNLTTNDPQTVQPLAQVPHNLPNQNTANSVARVFKLQFDARRIICCSQTNIIVGWDFANNDKRIKEVSRFFAPIE</sequence>
<feature type="region of interest" description="Disordered" evidence="5">
    <location>
        <begin position="1"/>
        <end position="26"/>
    </location>
</feature>
<dbReference type="InterPro" id="IPR001680">
    <property type="entry name" value="WD40_rpt"/>
</dbReference>
<keyword evidence="2 4" id="KW-0853">WD repeat</keyword>
<feature type="compositionally biased region" description="Polar residues" evidence="5">
    <location>
        <begin position="1"/>
        <end position="11"/>
    </location>
</feature>
<dbReference type="Pfam" id="PF00400">
    <property type="entry name" value="WD40"/>
    <property type="match status" value="5"/>
</dbReference>
<proteinExistence type="inferred from homology"/>
<dbReference type="AlphaFoldDB" id="A0A420I2J0"/>
<evidence type="ECO:0000313" key="8">
    <source>
        <dbReference type="Proteomes" id="UP000283383"/>
    </source>
</evidence>
<dbReference type="CDD" id="cd00200">
    <property type="entry name" value="WD40"/>
    <property type="match status" value="1"/>
</dbReference>
<evidence type="ECO:0000256" key="5">
    <source>
        <dbReference type="SAM" id="MobiDB-lite"/>
    </source>
</evidence>
<feature type="repeat" description="WD" evidence="4">
    <location>
        <begin position="300"/>
        <end position="339"/>
    </location>
</feature>
<dbReference type="PANTHER" id="PTHR14604:SF4">
    <property type="entry name" value="F-BOX DOMAIN-CONTAINING PROTEIN"/>
    <property type="match status" value="1"/>
</dbReference>
<reference evidence="7 8" key="1">
    <citation type="journal article" date="2018" name="BMC Genomics">
        <title>Comparative genome analyses reveal sequence features reflecting distinct modes of host-adaptation between dicot and monocot powdery mildew.</title>
        <authorList>
            <person name="Wu Y."/>
            <person name="Ma X."/>
            <person name="Pan Z."/>
            <person name="Kale S.D."/>
            <person name="Song Y."/>
            <person name="King H."/>
            <person name="Zhang Q."/>
            <person name="Presley C."/>
            <person name="Deng X."/>
            <person name="Wei C.I."/>
            <person name="Xiao S."/>
        </authorList>
    </citation>
    <scope>NUCLEOTIDE SEQUENCE [LARGE SCALE GENOMIC DNA]</scope>
    <source>
        <strain evidence="7">UMSG3</strain>
    </source>
</reference>
<organism evidence="7 8">
    <name type="scientific">Golovinomyces cichoracearum</name>
    <dbReference type="NCBI Taxonomy" id="62708"/>
    <lineage>
        <taxon>Eukaryota</taxon>
        <taxon>Fungi</taxon>
        <taxon>Dikarya</taxon>
        <taxon>Ascomycota</taxon>
        <taxon>Pezizomycotina</taxon>
        <taxon>Leotiomycetes</taxon>
        <taxon>Erysiphales</taxon>
        <taxon>Erysiphaceae</taxon>
        <taxon>Golovinomyces</taxon>
    </lineage>
</organism>
<accession>A0A420I2J0</accession>
<dbReference type="PRINTS" id="PR00320">
    <property type="entry name" value="GPROTEINBRPT"/>
</dbReference>
<evidence type="ECO:0000256" key="2">
    <source>
        <dbReference type="ARBA" id="ARBA00022574"/>
    </source>
</evidence>
<dbReference type="Proteomes" id="UP000283383">
    <property type="component" value="Unassembled WGS sequence"/>
</dbReference>
<name>A0A420I2J0_9PEZI</name>
<evidence type="ECO:0000259" key="6">
    <source>
        <dbReference type="PROSITE" id="PS50181"/>
    </source>
</evidence>
<dbReference type="InterPro" id="IPR050995">
    <property type="entry name" value="WD-F-box_domain-protein"/>
</dbReference>
<feature type="repeat" description="WD" evidence="4">
    <location>
        <begin position="341"/>
        <end position="384"/>
    </location>
</feature>
<keyword evidence="8" id="KW-1185">Reference proteome</keyword>
<protein>
    <submittedName>
        <fullName evidence="7">F-box/WD repeat-containing protein pof11</fullName>
    </submittedName>
</protein>
<evidence type="ECO:0000256" key="3">
    <source>
        <dbReference type="ARBA" id="ARBA00022737"/>
    </source>
</evidence>
<dbReference type="InterPro" id="IPR019775">
    <property type="entry name" value="WD40_repeat_CS"/>
</dbReference>
<dbReference type="SMART" id="SM00320">
    <property type="entry name" value="WD40"/>
    <property type="match status" value="7"/>
</dbReference>
<gene>
    <name evidence="7" type="ORF">GcM3_136002</name>
</gene>
<dbReference type="STRING" id="62708.A0A420I2J0"/>
<keyword evidence="3" id="KW-0677">Repeat</keyword>
<dbReference type="Gene3D" id="2.130.10.10">
    <property type="entry name" value="YVTN repeat-like/Quinoprotein amine dehydrogenase"/>
    <property type="match status" value="2"/>
</dbReference>
<dbReference type="PROSITE" id="PS50181">
    <property type="entry name" value="FBOX"/>
    <property type="match status" value="1"/>
</dbReference>
<dbReference type="SMART" id="SM00256">
    <property type="entry name" value="FBOX"/>
    <property type="match status" value="1"/>
</dbReference>
<dbReference type="InterPro" id="IPR001810">
    <property type="entry name" value="F-box_dom"/>
</dbReference>
<dbReference type="SUPFAM" id="SSF81383">
    <property type="entry name" value="F-box domain"/>
    <property type="match status" value="1"/>
</dbReference>
<dbReference type="Gene3D" id="1.20.1280.50">
    <property type="match status" value="1"/>
</dbReference>
<dbReference type="EMBL" id="MCBQ01013660">
    <property type="protein sequence ID" value="RKF63851.1"/>
    <property type="molecule type" value="Genomic_DNA"/>
</dbReference>
<dbReference type="Pfam" id="PF12937">
    <property type="entry name" value="F-box-like"/>
    <property type="match status" value="1"/>
</dbReference>
<dbReference type="PROSITE" id="PS00678">
    <property type="entry name" value="WD_REPEATS_1"/>
    <property type="match status" value="1"/>
</dbReference>
<feature type="domain" description="F-box" evidence="6">
    <location>
        <begin position="74"/>
        <end position="120"/>
    </location>
</feature>
<dbReference type="PANTHER" id="PTHR14604">
    <property type="entry name" value="WD40 REPEAT PF20"/>
    <property type="match status" value="1"/>
</dbReference>
<comment type="caution">
    <text evidence="7">The sequence shown here is derived from an EMBL/GenBank/DDBJ whole genome shotgun (WGS) entry which is preliminary data.</text>
</comment>
<evidence type="ECO:0000256" key="1">
    <source>
        <dbReference type="ARBA" id="ARBA00007968"/>
    </source>
</evidence>
<dbReference type="InterPro" id="IPR036322">
    <property type="entry name" value="WD40_repeat_dom_sf"/>
</dbReference>
<evidence type="ECO:0000256" key="4">
    <source>
        <dbReference type="PROSITE-ProRule" id="PRU00221"/>
    </source>
</evidence>
<feature type="repeat" description="WD" evidence="4">
    <location>
        <begin position="506"/>
        <end position="545"/>
    </location>
</feature>
<dbReference type="InterPro" id="IPR015943">
    <property type="entry name" value="WD40/YVTN_repeat-like_dom_sf"/>
</dbReference>
<dbReference type="SUPFAM" id="SSF50978">
    <property type="entry name" value="WD40 repeat-like"/>
    <property type="match status" value="1"/>
</dbReference>
<evidence type="ECO:0000313" key="7">
    <source>
        <dbReference type="EMBL" id="RKF63851.1"/>
    </source>
</evidence>
<dbReference type="PROSITE" id="PS50082">
    <property type="entry name" value="WD_REPEATS_2"/>
    <property type="match status" value="4"/>
</dbReference>
<dbReference type="PROSITE" id="PS50294">
    <property type="entry name" value="WD_REPEATS_REGION"/>
    <property type="match status" value="3"/>
</dbReference>
<feature type="region of interest" description="Disordered" evidence="5">
    <location>
        <begin position="224"/>
        <end position="245"/>
    </location>
</feature>
<comment type="similarity">
    <text evidence="1">Belongs to the WD repeat MET30/SCONB/SCON-2 family.</text>
</comment>
<dbReference type="InterPro" id="IPR020472">
    <property type="entry name" value="WD40_PAC1"/>
</dbReference>
<dbReference type="InterPro" id="IPR036047">
    <property type="entry name" value="F-box-like_dom_sf"/>
</dbReference>